<feature type="domain" description="NAD-dependent epimerase/dehydratase" evidence="1">
    <location>
        <begin position="163"/>
        <end position="275"/>
    </location>
</feature>
<dbReference type="AlphaFoldDB" id="A0AB33VHQ1"/>
<evidence type="ECO:0000313" key="2">
    <source>
        <dbReference type="EMBL" id="EAP73752.1"/>
    </source>
</evidence>
<dbReference type="Proteomes" id="UP000005933">
    <property type="component" value="Unassembled WGS sequence"/>
</dbReference>
<dbReference type="EMBL" id="AAKL01000010">
    <property type="protein sequence ID" value="EAP73752.1"/>
    <property type="molecule type" value="Genomic_DNA"/>
</dbReference>
<name>A0AB33VHQ1_RALSU</name>
<dbReference type="Pfam" id="PF01370">
    <property type="entry name" value="Epimerase"/>
    <property type="match status" value="1"/>
</dbReference>
<dbReference type="GO" id="GO:0004029">
    <property type="term" value="F:aldehyde dehydrogenase (NAD+) activity"/>
    <property type="evidence" value="ECO:0007669"/>
    <property type="project" value="TreeGrafter"/>
</dbReference>
<sequence length="355" mass="38737">MLKRVSGRHAAAHPMMDQAAAGSPFLTRKLGRPRILIVGCGDVGQRCLAVLQSRFRVLAVTSRDAGRAPLRAAGAVPMLADLDRIDTLRRLRGLAPRVLHLAPPPAAGSDDPRTAALLQALSRPGRLRAAGPAKAGSTASRGMKRRILPDRRRGAGRLKSLFQPRTLVYASTSGVYGDCGGAWVDESRPVRPSTPRATRRVAAERRVRWFGVGGGWRTSILRIPGIYAADRLPEARLLRGTPALRREDDVFTNHIHADDLARAVIAALFRGRPQRVVHVSDATELRMGDYFDAVADARGLPRPPRIARADAARQLEPALLSFMSESRRLRNLRLARELRLALRYPTVADFLASGG</sequence>
<dbReference type="GO" id="GO:0005737">
    <property type="term" value="C:cytoplasm"/>
    <property type="evidence" value="ECO:0007669"/>
    <property type="project" value="TreeGrafter"/>
</dbReference>
<dbReference type="PANTHER" id="PTHR48079">
    <property type="entry name" value="PROTEIN YEEZ"/>
    <property type="match status" value="1"/>
</dbReference>
<evidence type="ECO:0000259" key="1">
    <source>
        <dbReference type="Pfam" id="PF01370"/>
    </source>
</evidence>
<protein>
    <submittedName>
        <fullName evidence="2">Nucleoside-diphosphate-sugar epimerases</fullName>
    </submittedName>
</protein>
<dbReference type="PANTHER" id="PTHR48079:SF6">
    <property type="entry name" value="NAD(P)-BINDING DOMAIN-CONTAINING PROTEIN-RELATED"/>
    <property type="match status" value="1"/>
</dbReference>
<comment type="caution">
    <text evidence="2">The sequence shown here is derived from an EMBL/GenBank/DDBJ whole genome shotgun (WGS) entry which is preliminary data.</text>
</comment>
<gene>
    <name evidence="2" type="ORF">RRSL_03581</name>
</gene>
<dbReference type="SUPFAM" id="SSF51735">
    <property type="entry name" value="NAD(P)-binding Rossmann-fold domains"/>
    <property type="match status" value="1"/>
</dbReference>
<dbReference type="InterPro" id="IPR001509">
    <property type="entry name" value="Epimerase_deHydtase"/>
</dbReference>
<proteinExistence type="predicted"/>
<reference evidence="2 3" key="1">
    <citation type="journal article" date="2006" name="Mol. Plant Microbe Interact.">
        <title>Identification of open reading frames unique to a select agent: Ralstonia solanacearum race 3 biovar 2.</title>
        <authorList>
            <person name="Gabriel D.W."/>
            <person name="Allen C."/>
            <person name="Schell M."/>
            <person name="Denny T.P."/>
            <person name="Greenberg J.T."/>
            <person name="Duan Y.P."/>
            <person name="Flores-Cruz Z."/>
            <person name="Huang Q."/>
            <person name="Clifford J.M."/>
            <person name="Presting G."/>
            <person name="Gonzalez E.T."/>
            <person name="Reddy J."/>
            <person name="Elphinstone J."/>
            <person name="Swanson J."/>
            <person name="Yao J."/>
            <person name="Mulholland V."/>
            <person name="Liu L."/>
            <person name="Farmerie W."/>
            <person name="Patnaikuni M."/>
            <person name="Balogh B."/>
            <person name="Norman D."/>
            <person name="Alvarez A."/>
            <person name="Castillo J.A."/>
            <person name="Jones J."/>
            <person name="Saddler G."/>
            <person name="Walunas T."/>
            <person name="Zhukov A."/>
            <person name="Mikhailova N."/>
        </authorList>
    </citation>
    <scope>NUCLEOTIDE SEQUENCE [LARGE SCALE GENOMIC DNA]</scope>
    <source>
        <strain evidence="2 3">UW551</strain>
    </source>
</reference>
<evidence type="ECO:0000313" key="3">
    <source>
        <dbReference type="Proteomes" id="UP000005933"/>
    </source>
</evidence>
<dbReference type="Gene3D" id="3.40.50.720">
    <property type="entry name" value="NAD(P)-binding Rossmann-like Domain"/>
    <property type="match status" value="1"/>
</dbReference>
<dbReference type="InterPro" id="IPR051783">
    <property type="entry name" value="NAD(P)-dependent_oxidoreduct"/>
</dbReference>
<accession>A0AB33VHQ1</accession>
<organism evidence="2 3">
    <name type="scientific">Ralstonia solanacearum (strain UW551)</name>
    <dbReference type="NCBI Taxonomy" id="342110"/>
    <lineage>
        <taxon>Bacteria</taxon>
        <taxon>Pseudomonadati</taxon>
        <taxon>Pseudomonadota</taxon>
        <taxon>Betaproteobacteria</taxon>
        <taxon>Burkholderiales</taxon>
        <taxon>Burkholderiaceae</taxon>
        <taxon>Ralstonia</taxon>
        <taxon>Ralstonia solanacearum species complex</taxon>
    </lineage>
</organism>
<dbReference type="InterPro" id="IPR036291">
    <property type="entry name" value="NAD(P)-bd_dom_sf"/>
</dbReference>